<evidence type="ECO:0000256" key="1">
    <source>
        <dbReference type="SAM" id="MobiDB-lite"/>
    </source>
</evidence>
<name>A0ABR2B771_9ROSI</name>
<keyword evidence="3" id="KW-1185">Reference proteome</keyword>
<gene>
    <name evidence="2" type="ORF">V6N12_073855</name>
</gene>
<accession>A0ABR2B771</accession>
<dbReference type="EMBL" id="JBBPBM010000163">
    <property type="protein sequence ID" value="KAK8502805.1"/>
    <property type="molecule type" value="Genomic_DNA"/>
</dbReference>
<proteinExistence type="predicted"/>
<reference evidence="2 3" key="1">
    <citation type="journal article" date="2024" name="G3 (Bethesda)">
        <title>Genome assembly of Hibiscus sabdariffa L. provides insights into metabolisms of medicinal natural products.</title>
        <authorList>
            <person name="Kim T."/>
        </authorList>
    </citation>
    <scope>NUCLEOTIDE SEQUENCE [LARGE SCALE GENOMIC DNA]</scope>
    <source>
        <strain evidence="2">TK-2024</strain>
        <tissue evidence="2">Old leaves</tissue>
    </source>
</reference>
<comment type="caution">
    <text evidence="2">The sequence shown here is derived from an EMBL/GenBank/DDBJ whole genome shotgun (WGS) entry which is preliminary data.</text>
</comment>
<protein>
    <submittedName>
        <fullName evidence="2">Uncharacterized protein</fullName>
    </submittedName>
</protein>
<dbReference type="Proteomes" id="UP001472677">
    <property type="component" value="Unassembled WGS sequence"/>
</dbReference>
<evidence type="ECO:0000313" key="3">
    <source>
        <dbReference type="Proteomes" id="UP001472677"/>
    </source>
</evidence>
<organism evidence="2 3">
    <name type="scientific">Hibiscus sabdariffa</name>
    <name type="common">roselle</name>
    <dbReference type="NCBI Taxonomy" id="183260"/>
    <lineage>
        <taxon>Eukaryota</taxon>
        <taxon>Viridiplantae</taxon>
        <taxon>Streptophyta</taxon>
        <taxon>Embryophyta</taxon>
        <taxon>Tracheophyta</taxon>
        <taxon>Spermatophyta</taxon>
        <taxon>Magnoliopsida</taxon>
        <taxon>eudicotyledons</taxon>
        <taxon>Gunneridae</taxon>
        <taxon>Pentapetalae</taxon>
        <taxon>rosids</taxon>
        <taxon>malvids</taxon>
        <taxon>Malvales</taxon>
        <taxon>Malvaceae</taxon>
        <taxon>Malvoideae</taxon>
        <taxon>Hibiscus</taxon>
    </lineage>
</organism>
<evidence type="ECO:0000313" key="2">
    <source>
        <dbReference type="EMBL" id="KAK8502805.1"/>
    </source>
</evidence>
<sequence length="74" mass="8145">MEKVDSPDSGDLTDVNPIPLHPSPNPIQNDVHSDVNDDQQDISDFDAPIDDDVNDQQQTPIAPSAVPLRRNSRD</sequence>
<feature type="compositionally biased region" description="Acidic residues" evidence="1">
    <location>
        <begin position="36"/>
        <end position="54"/>
    </location>
</feature>
<feature type="region of interest" description="Disordered" evidence="1">
    <location>
        <begin position="1"/>
        <end position="74"/>
    </location>
</feature>